<feature type="compositionally biased region" description="Basic and acidic residues" evidence="1">
    <location>
        <begin position="40"/>
        <end position="50"/>
    </location>
</feature>
<feature type="region of interest" description="Disordered" evidence="1">
    <location>
        <begin position="15"/>
        <end position="104"/>
    </location>
</feature>
<protein>
    <submittedName>
        <fullName evidence="2">Uncharacterized protein</fullName>
    </submittedName>
</protein>
<feature type="compositionally biased region" description="Basic and acidic residues" evidence="1">
    <location>
        <begin position="24"/>
        <end position="33"/>
    </location>
</feature>
<evidence type="ECO:0000313" key="2">
    <source>
        <dbReference type="EMBL" id="PAV21738.1"/>
    </source>
</evidence>
<comment type="caution">
    <text evidence="2">The sequence shown here is derived from an EMBL/GenBank/DDBJ whole genome shotgun (WGS) entry which is preliminary data.</text>
</comment>
<keyword evidence="3" id="KW-1185">Reference proteome</keyword>
<feature type="compositionally biased region" description="Low complexity" evidence="1">
    <location>
        <begin position="51"/>
        <end position="73"/>
    </location>
</feature>
<dbReference type="Proteomes" id="UP000217199">
    <property type="component" value="Unassembled WGS sequence"/>
</dbReference>
<reference evidence="2 3" key="1">
    <citation type="journal article" date="2017" name="Mol. Ecol.">
        <title>Comparative and population genomic landscape of Phellinus noxius: A hypervariable fungus causing root rot in trees.</title>
        <authorList>
            <person name="Chung C.L."/>
            <person name="Lee T.J."/>
            <person name="Akiba M."/>
            <person name="Lee H.H."/>
            <person name="Kuo T.H."/>
            <person name="Liu D."/>
            <person name="Ke H.M."/>
            <person name="Yokoi T."/>
            <person name="Roa M.B."/>
            <person name="Lu M.J."/>
            <person name="Chang Y.Y."/>
            <person name="Ann P.J."/>
            <person name="Tsai J.N."/>
            <person name="Chen C.Y."/>
            <person name="Tzean S.S."/>
            <person name="Ota Y."/>
            <person name="Hattori T."/>
            <person name="Sahashi N."/>
            <person name="Liou R.F."/>
            <person name="Kikuchi T."/>
            <person name="Tsai I.J."/>
        </authorList>
    </citation>
    <scope>NUCLEOTIDE SEQUENCE [LARGE SCALE GENOMIC DNA]</scope>
    <source>
        <strain evidence="2 3">FFPRI411160</strain>
    </source>
</reference>
<sequence>MARVIRKLYAVHPNVTTRKRREKKEKVVSRETNETNLNNKHTEQITREPPSDGSSTGTSLSSSQTSETRPSPSVINAQWTNVLKAITHGQVKTRSTSFRPPPPS</sequence>
<name>A0A286UQ71_9AGAM</name>
<dbReference type="InParanoid" id="A0A286UQ71"/>
<accession>A0A286UQ71</accession>
<organism evidence="2 3">
    <name type="scientific">Pyrrhoderma noxium</name>
    <dbReference type="NCBI Taxonomy" id="2282107"/>
    <lineage>
        <taxon>Eukaryota</taxon>
        <taxon>Fungi</taxon>
        <taxon>Dikarya</taxon>
        <taxon>Basidiomycota</taxon>
        <taxon>Agaricomycotina</taxon>
        <taxon>Agaricomycetes</taxon>
        <taxon>Hymenochaetales</taxon>
        <taxon>Hymenochaetaceae</taxon>
        <taxon>Pyrrhoderma</taxon>
    </lineage>
</organism>
<evidence type="ECO:0000256" key="1">
    <source>
        <dbReference type="SAM" id="MobiDB-lite"/>
    </source>
</evidence>
<gene>
    <name evidence="2" type="ORF">PNOK_0169500</name>
</gene>
<dbReference type="EMBL" id="NBII01000002">
    <property type="protein sequence ID" value="PAV21738.1"/>
    <property type="molecule type" value="Genomic_DNA"/>
</dbReference>
<evidence type="ECO:0000313" key="3">
    <source>
        <dbReference type="Proteomes" id="UP000217199"/>
    </source>
</evidence>
<dbReference type="AlphaFoldDB" id="A0A286UQ71"/>
<proteinExistence type="predicted"/>